<feature type="compositionally biased region" description="Basic and acidic residues" evidence="1">
    <location>
        <begin position="32"/>
        <end position="43"/>
    </location>
</feature>
<feature type="compositionally biased region" description="Basic residues" evidence="1">
    <location>
        <begin position="44"/>
        <end position="58"/>
    </location>
</feature>
<dbReference type="InterPro" id="IPR036875">
    <property type="entry name" value="Znf_CCHC_sf"/>
</dbReference>
<name>A0AAD8NWF4_TARER</name>
<organism evidence="2 3">
    <name type="scientific">Tagetes erecta</name>
    <name type="common">African marigold</name>
    <dbReference type="NCBI Taxonomy" id="13708"/>
    <lineage>
        <taxon>Eukaryota</taxon>
        <taxon>Viridiplantae</taxon>
        <taxon>Streptophyta</taxon>
        <taxon>Embryophyta</taxon>
        <taxon>Tracheophyta</taxon>
        <taxon>Spermatophyta</taxon>
        <taxon>Magnoliopsida</taxon>
        <taxon>eudicotyledons</taxon>
        <taxon>Gunneridae</taxon>
        <taxon>Pentapetalae</taxon>
        <taxon>asterids</taxon>
        <taxon>campanulids</taxon>
        <taxon>Asterales</taxon>
        <taxon>Asteraceae</taxon>
        <taxon>Asteroideae</taxon>
        <taxon>Heliantheae alliance</taxon>
        <taxon>Tageteae</taxon>
        <taxon>Tagetes</taxon>
    </lineage>
</organism>
<dbReference type="Proteomes" id="UP001229421">
    <property type="component" value="Unassembled WGS sequence"/>
</dbReference>
<evidence type="ECO:0000313" key="3">
    <source>
        <dbReference type="Proteomes" id="UP001229421"/>
    </source>
</evidence>
<comment type="caution">
    <text evidence="2">The sequence shown here is derived from an EMBL/GenBank/DDBJ whole genome shotgun (WGS) entry which is preliminary data.</text>
</comment>
<dbReference type="AlphaFoldDB" id="A0AAD8NWF4"/>
<evidence type="ECO:0000256" key="1">
    <source>
        <dbReference type="SAM" id="MobiDB-lite"/>
    </source>
</evidence>
<feature type="region of interest" description="Disordered" evidence="1">
    <location>
        <begin position="27"/>
        <end position="91"/>
    </location>
</feature>
<proteinExistence type="predicted"/>
<feature type="compositionally biased region" description="Polar residues" evidence="1">
    <location>
        <begin position="79"/>
        <end position="91"/>
    </location>
</feature>
<accession>A0AAD8NWF4</accession>
<reference evidence="2" key="1">
    <citation type="journal article" date="2023" name="bioRxiv">
        <title>Improved chromosome-level genome assembly for marigold (Tagetes erecta).</title>
        <authorList>
            <person name="Jiang F."/>
            <person name="Yuan L."/>
            <person name="Wang S."/>
            <person name="Wang H."/>
            <person name="Xu D."/>
            <person name="Wang A."/>
            <person name="Fan W."/>
        </authorList>
    </citation>
    <scope>NUCLEOTIDE SEQUENCE</scope>
    <source>
        <strain evidence="2">WSJ</strain>
        <tissue evidence="2">Leaf</tissue>
    </source>
</reference>
<sequence>MEKRWEVDIDERKCTCRRWQAKEVAPMPTKDQWMHIDTEEKRHPATIKRSPRRPRNNRIKPNDETKRKQQCQRCHQYGHHQQTCKNAESQD</sequence>
<dbReference type="GO" id="GO:0003676">
    <property type="term" value="F:nucleic acid binding"/>
    <property type="evidence" value="ECO:0007669"/>
    <property type="project" value="InterPro"/>
</dbReference>
<gene>
    <name evidence="2" type="ORF">QVD17_19349</name>
</gene>
<evidence type="ECO:0000313" key="2">
    <source>
        <dbReference type="EMBL" id="KAK1424038.1"/>
    </source>
</evidence>
<keyword evidence="3" id="KW-1185">Reference proteome</keyword>
<dbReference type="EMBL" id="JAUHHV010000005">
    <property type="protein sequence ID" value="KAK1424038.1"/>
    <property type="molecule type" value="Genomic_DNA"/>
</dbReference>
<dbReference type="GO" id="GO:0008270">
    <property type="term" value="F:zinc ion binding"/>
    <property type="evidence" value="ECO:0007669"/>
    <property type="project" value="InterPro"/>
</dbReference>
<dbReference type="SUPFAM" id="SSF57756">
    <property type="entry name" value="Retrovirus zinc finger-like domains"/>
    <property type="match status" value="1"/>
</dbReference>
<protein>
    <submittedName>
        <fullName evidence="2">Uncharacterized protein</fullName>
    </submittedName>
</protein>